<dbReference type="InterPro" id="IPR052734">
    <property type="entry name" value="Nod_factor_acetyltransferase"/>
</dbReference>
<evidence type="ECO:0000313" key="4">
    <source>
        <dbReference type="Proteomes" id="UP001499979"/>
    </source>
</evidence>
<feature type="transmembrane region" description="Helical" evidence="1">
    <location>
        <begin position="72"/>
        <end position="89"/>
    </location>
</feature>
<feature type="transmembrane region" description="Helical" evidence="1">
    <location>
        <begin position="193"/>
        <end position="211"/>
    </location>
</feature>
<organism evidence="3 4">
    <name type="scientific">Nocardioides aquiterrae</name>
    <dbReference type="NCBI Taxonomy" id="203799"/>
    <lineage>
        <taxon>Bacteria</taxon>
        <taxon>Bacillati</taxon>
        <taxon>Actinomycetota</taxon>
        <taxon>Actinomycetes</taxon>
        <taxon>Propionibacteriales</taxon>
        <taxon>Nocardioidaceae</taxon>
        <taxon>Nocardioides</taxon>
    </lineage>
</organism>
<dbReference type="Pfam" id="PF01757">
    <property type="entry name" value="Acyl_transf_3"/>
    <property type="match status" value="1"/>
</dbReference>
<sequence>MRATRAVGPDALRLLGLVAIVVGHAIPDDRVREAVYPWHVAVFFFLAGYLWKPDRTLADEARRRWRSLLVPYLAWVAIIGLPLLAYDDLTSRATVGERLSSFVHGGTYLHNPFLAFWFLPALAVAALLYRALHALLGARGAQAASLLALPLTFVHDHIATVPWSVGVGAVAVFFVGAGHLVQQHRAWLPRLWPPALALGAALVASGLSTPLDMKAGDWGTPVLSFLVAALLSAGLLGLFEFAFRGGGPAWISRAASLGLVLVLTHAVPLYLTDYQLPRWALLASALGFGALMAYLARNRPALTGTRPAPAPAREPERELVDA</sequence>
<protein>
    <recommendedName>
        <fullName evidence="2">Acyltransferase 3 domain-containing protein</fullName>
    </recommendedName>
</protein>
<evidence type="ECO:0000259" key="2">
    <source>
        <dbReference type="Pfam" id="PF01757"/>
    </source>
</evidence>
<dbReference type="RefSeq" id="WP_343908705.1">
    <property type="nucleotide sequence ID" value="NZ_BAAAJE010000017.1"/>
</dbReference>
<feature type="transmembrane region" description="Helical" evidence="1">
    <location>
        <begin position="109"/>
        <end position="129"/>
    </location>
</feature>
<dbReference type="Proteomes" id="UP001499979">
    <property type="component" value="Unassembled WGS sequence"/>
</dbReference>
<keyword evidence="1" id="KW-0472">Membrane</keyword>
<keyword evidence="4" id="KW-1185">Reference proteome</keyword>
<keyword evidence="1" id="KW-0812">Transmembrane</keyword>
<keyword evidence="1" id="KW-1133">Transmembrane helix</keyword>
<feature type="transmembrane region" description="Helical" evidence="1">
    <location>
        <begin position="223"/>
        <end position="243"/>
    </location>
</feature>
<feature type="transmembrane region" description="Helical" evidence="1">
    <location>
        <begin position="250"/>
        <end position="271"/>
    </location>
</feature>
<gene>
    <name evidence="3" type="ORF">GCM10009606_33110</name>
</gene>
<comment type="caution">
    <text evidence="3">The sequence shown here is derived from an EMBL/GenBank/DDBJ whole genome shotgun (WGS) entry which is preliminary data.</text>
</comment>
<feature type="transmembrane region" description="Helical" evidence="1">
    <location>
        <begin position="35"/>
        <end position="51"/>
    </location>
</feature>
<proteinExistence type="predicted"/>
<accession>A0ABP4F4T9</accession>
<feature type="transmembrane region" description="Helical" evidence="1">
    <location>
        <begin position="277"/>
        <end position="296"/>
    </location>
</feature>
<evidence type="ECO:0000256" key="1">
    <source>
        <dbReference type="SAM" id="Phobius"/>
    </source>
</evidence>
<dbReference type="PANTHER" id="PTHR37312">
    <property type="entry name" value="MEMBRANE-BOUND ACYLTRANSFERASE YKRP-RELATED"/>
    <property type="match status" value="1"/>
</dbReference>
<dbReference type="PANTHER" id="PTHR37312:SF1">
    <property type="entry name" value="MEMBRANE-BOUND ACYLTRANSFERASE YKRP-RELATED"/>
    <property type="match status" value="1"/>
</dbReference>
<evidence type="ECO:0000313" key="3">
    <source>
        <dbReference type="EMBL" id="GAA1151912.1"/>
    </source>
</evidence>
<dbReference type="EMBL" id="BAAAJE010000017">
    <property type="protein sequence ID" value="GAA1151912.1"/>
    <property type="molecule type" value="Genomic_DNA"/>
</dbReference>
<name>A0ABP4F4T9_9ACTN</name>
<reference evidence="4" key="1">
    <citation type="journal article" date="2019" name="Int. J. Syst. Evol. Microbiol.">
        <title>The Global Catalogue of Microorganisms (GCM) 10K type strain sequencing project: providing services to taxonomists for standard genome sequencing and annotation.</title>
        <authorList>
            <consortium name="The Broad Institute Genomics Platform"/>
            <consortium name="The Broad Institute Genome Sequencing Center for Infectious Disease"/>
            <person name="Wu L."/>
            <person name="Ma J."/>
        </authorList>
    </citation>
    <scope>NUCLEOTIDE SEQUENCE [LARGE SCALE GENOMIC DNA]</scope>
    <source>
        <strain evidence="4">JCM 11813</strain>
    </source>
</reference>
<feature type="transmembrane region" description="Helical" evidence="1">
    <location>
        <begin position="136"/>
        <end position="155"/>
    </location>
</feature>
<dbReference type="InterPro" id="IPR002656">
    <property type="entry name" value="Acyl_transf_3_dom"/>
</dbReference>
<feature type="domain" description="Acyltransferase 3" evidence="2">
    <location>
        <begin position="9"/>
        <end position="287"/>
    </location>
</feature>
<feature type="transmembrane region" description="Helical" evidence="1">
    <location>
        <begin position="161"/>
        <end position="181"/>
    </location>
</feature>